<organism evidence="1 2">
    <name type="scientific">Algoriphagus boseongensis</name>
    <dbReference type="NCBI Taxonomy" id="1442587"/>
    <lineage>
        <taxon>Bacteria</taxon>
        <taxon>Pseudomonadati</taxon>
        <taxon>Bacteroidota</taxon>
        <taxon>Cytophagia</taxon>
        <taxon>Cytophagales</taxon>
        <taxon>Cyclobacteriaceae</taxon>
        <taxon>Algoriphagus</taxon>
    </lineage>
</organism>
<evidence type="ECO:0000313" key="1">
    <source>
        <dbReference type="EMBL" id="TDQ18438.1"/>
    </source>
</evidence>
<dbReference type="InterPro" id="IPR045944">
    <property type="entry name" value="DUF6364"/>
</dbReference>
<dbReference type="Proteomes" id="UP000294535">
    <property type="component" value="Unassembled WGS sequence"/>
</dbReference>
<dbReference type="InterPro" id="IPR010985">
    <property type="entry name" value="Ribbon_hlx_hlx"/>
</dbReference>
<dbReference type="Pfam" id="PF19891">
    <property type="entry name" value="DUF6364"/>
    <property type="match status" value="1"/>
</dbReference>
<protein>
    <recommendedName>
        <fullName evidence="3">Ribbon-helix-helix CopG family protein</fullName>
    </recommendedName>
</protein>
<comment type="caution">
    <text evidence="1">The sequence shown here is derived from an EMBL/GenBank/DDBJ whole genome shotgun (WGS) entry which is preliminary data.</text>
</comment>
<accession>A0A4R6T5Q4</accession>
<keyword evidence="2" id="KW-1185">Reference proteome</keyword>
<proteinExistence type="predicted"/>
<name>A0A4R6T5Q4_9BACT</name>
<reference evidence="1 2" key="1">
    <citation type="submission" date="2019-03" db="EMBL/GenBank/DDBJ databases">
        <title>Genomic Encyclopedia of Type Strains, Phase III (KMG-III): the genomes of soil and plant-associated and newly described type strains.</title>
        <authorList>
            <person name="Whitman W."/>
        </authorList>
    </citation>
    <scope>NUCLEOTIDE SEQUENCE [LARGE SCALE GENOMIC DNA]</scope>
    <source>
        <strain evidence="1 2">CECT 8446</strain>
    </source>
</reference>
<dbReference type="GO" id="GO:0006355">
    <property type="term" value="P:regulation of DNA-templated transcription"/>
    <property type="evidence" value="ECO:0007669"/>
    <property type="project" value="InterPro"/>
</dbReference>
<dbReference type="AlphaFoldDB" id="A0A4R6T5Q4"/>
<dbReference type="EMBL" id="SNYF01000005">
    <property type="protein sequence ID" value="TDQ18438.1"/>
    <property type="molecule type" value="Genomic_DNA"/>
</dbReference>
<gene>
    <name evidence="1" type="ORF">DFQ04_0237</name>
</gene>
<dbReference type="SUPFAM" id="SSF47598">
    <property type="entry name" value="Ribbon-helix-helix"/>
    <property type="match status" value="1"/>
</dbReference>
<evidence type="ECO:0000313" key="2">
    <source>
        <dbReference type="Proteomes" id="UP000294535"/>
    </source>
</evidence>
<sequence length="95" mass="11324">MRIFVKLYVYLMKKKLNITIEEKLLDKIKAYAESQERSVSDLVQEHFESLLKPRPLFPKGMTLIEFMKSLPKSQVEFPEEINWKEEYRKSRGAEG</sequence>
<evidence type="ECO:0008006" key="3">
    <source>
        <dbReference type="Google" id="ProtNLM"/>
    </source>
</evidence>